<name>A0A7X4GYV3_9BURK</name>
<dbReference type="InterPro" id="IPR049945">
    <property type="entry name" value="AAA_22"/>
</dbReference>
<proteinExistence type="predicted"/>
<dbReference type="Proteomes" id="UP000469734">
    <property type="component" value="Unassembled WGS sequence"/>
</dbReference>
<gene>
    <name evidence="2" type="ORF">GTP56_06000</name>
</gene>
<reference evidence="2 3" key="1">
    <citation type="submission" date="2019-12" db="EMBL/GenBank/DDBJ databases">
        <title>Novel species isolated from a subtropical stream in China.</title>
        <authorList>
            <person name="Lu H."/>
        </authorList>
    </citation>
    <scope>NUCLEOTIDE SEQUENCE [LARGE SCALE GENOMIC DNA]</scope>
    <source>
        <strain evidence="2 3">FT134W</strain>
    </source>
</reference>
<organism evidence="2 3">
    <name type="scientific">Duganella margarita</name>
    <dbReference type="NCBI Taxonomy" id="2692170"/>
    <lineage>
        <taxon>Bacteria</taxon>
        <taxon>Pseudomonadati</taxon>
        <taxon>Pseudomonadota</taxon>
        <taxon>Betaproteobacteria</taxon>
        <taxon>Burkholderiales</taxon>
        <taxon>Oxalobacteraceae</taxon>
        <taxon>Telluria group</taxon>
        <taxon>Duganella</taxon>
    </lineage>
</organism>
<feature type="domain" description="ORC1/DEAH AAA+ ATPase" evidence="1">
    <location>
        <begin position="59"/>
        <end position="189"/>
    </location>
</feature>
<accession>A0A7X4GYV3</accession>
<dbReference type="InterPro" id="IPR027417">
    <property type="entry name" value="P-loop_NTPase"/>
</dbReference>
<dbReference type="Pfam" id="PF13401">
    <property type="entry name" value="AAA_22"/>
    <property type="match status" value="1"/>
</dbReference>
<dbReference type="SUPFAM" id="SSF52540">
    <property type="entry name" value="P-loop containing nucleoside triphosphate hydrolases"/>
    <property type="match status" value="1"/>
</dbReference>
<evidence type="ECO:0000313" key="2">
    <source>
        <dbReference type="EMBL" id="MYM71750.1"/>
    </source>
</evidence>
<sequence length="338" mass="38175">MEEATSPESSLFNLSDVTQRTRYLEEHPIKNREYLLPTPMLRAAYDAIKDRVWARGTGLVFMAPPRSGKTRCAIATMQQICDDFPNATVCLLTARRASRGAAGHIYKLILRALGHVTGARTNEDLLFENLITDIRVQANTKGGRQFILFIDELQLLNNTDLEQLFCVHNALDLHKVRMTTVSFAQPEIVQRRTALMASNDRQIIARFLAEMRSFHTCLSSAELFVILEGYDEKSEYPEGSGWSYTRFFLPLAFAAGFRLSAHSQLIWKYLKAVGGDEYPVPMEHLCLSIENLLMMSWAEDSSSFTLTEENVKAAVESSGLRNFNQIFGDDDASDNKQI</sequence>
<dbReference type="GO" id="GO:0005524">
    <property type="term" value="F:ATP binding"/>
    <property type="evidence" value="ECO:0007669"/>
    <property type="project" value="UniProtKB-KW"/>
</dbReference>
<dbReference type="RefSeq" id="WP_161049391.1">
    <property type="nucleotide sequence ID" value="NZ_WWCR01000004.1"/>
</dbReference>
<dbReference type="Gene3D" id="3.40.50.300">
    <property type="entry name" value="P-loop containing nucleotide triphosphate hydrolases"/>
    <property type="match status" value="1"/>
</dbReference>
<evidence type="ECO:0000259" key="1">
    <source>
        <dbReference type="Pfam" id="PF13401"/>
    </source>
</evidence>
<keyword evidence="2" id="KW-0547">Nucleotide-binding</keyword>
<dbReference type="EMBL" id="WWCR01000004">
    <property type="protein sequence ID" value="MYM71750.1"/>
    <property type="molecule type" value="Genomic_DNA"/>
</dbReference>
<comment type="caution">
    <text evidence="2">The sequence shown here is derived from an EMBL/GenBank/DDBJ whole genome shotgun (WGS) entry which is preliminary data.</text>
</comment>
<dbReference type="GO" id="GO:0016887">
    <property type="term" value="F:ATP hydrolysis activity"/>
    <property type="evidence" value="ECO:0007669"/>
    <property type="project" value="InterPro"/>
</dbReference>
<protein>
    <submittedName>
        <fullName evidence="2">ATP-binding protein</fullName>
    </submittedName>
</protein>
<evidence type="ECO:0000313" key="3">
    <source>
        <dbReference type="Proteomes" id="UP000469734"/>
    </source>
</evidence>
<dbReference type="AlphaFoldDB" id="A0A7X4GYV3"/>
<keyword evidence="2" id="KW-0067">ATP-binding</keyword>